<reference evidence="2" key="1">
    <citation type="journal article" date="2018" name="PLoS Negl. Trop. Dis.">
        <title>An insight into the salivary gland and fat body transcriptome of Panstrongylus lignarius (Hemiptera: Heteroptera), the main vector of Chagas disease in Peru.</title>
        <authorList>
            <person name="Nevoa J.C."/>
            <person name="Mendes M.T."/>
            <person name="da Silva M.V."/>
            <person name="Soares S.C."/>
            <person name="Oliveira C.J.F."/>
            <person name="Ribeiro J.M.C."/>
        </authorList>
    </citation>
    <scope>NUCLEOTIDE SEQUENCE</scope>
</reference>
<evidence type="ECO:0000256" key="1">
    <source>
        <dbReference type="SAM" id="SignalP"/>
    </source>
</evidence>
<sequence>MWCYLIYFLLMICQYFRSFCCKNKESNTASSFINRSDQRSVSTTARRHFMFEDLYYWDLCFSPHQCL</sequence>
<organism evidence="2">
    <name type="scientific">Panstrongylus lignarius</name>
    <dbReference type="NCBI Taxonomy" id="156445"/>
    <lineage>
        <taxon>Eukaryota</taxon>
        <taxon>Metazoa</taxon>
        <taxon>Ecdysozoa</taxon>
        <taxon>Arthropoda</taxon>
        <taxon>Hexapoda</taxon>
        <taxon>Insecta</taxon>
        <taxon>Pterygota</taxon>
        <taxon>Neoptera</taxon>
        <taxon>Paraneoptera</taxon>
        <taxon>Hemiptera</taxon>
        <taxon>Heteroptera</taxon>
        <taxon>Panheteroptera</taxon>
        <taxon>Cimicomorpha</taxon>
        <taxon>Reduviidae</taxon>
        <taxon>Triatominae</taxon>
        <taxon>Panstrongylus</taxon>
    </lineage>
</organism>
<evidence type="ECO:0000313" key="2">
    <source>
        <dbReference type="EMBL" id="JAW16398.1"/>
    </source>
</evidence>
<proteinExistence type="predicted"/>
<protein>
    <submittedName>
        <fullName evidence="2">Putative secreted protein</fullName>
    </submittedName>
</protein>
<feature type="signal peptide" evidence="1">
    <location>
        <begin position="1"/>
        <end position="18"/>
    </location>
</feature>
<name>A0A224Y1L4_9HEMI</name>
<feature type="chain" id="PRO_5013234208" evidence="1">
    <location>
        <begin position="19"/>
        <end position="67"/>
    </location>
</feature>
<accession>A0A224Y1L4</accession>
<dbReference type="EMBL" id="GFTR01000028">
    <property type="protein sequence ID" value="JAW16398.1"/>
    <property type="molecule type" value="Transcribed_RNA"/>
</dbReference>
<dbReference type="AlphaFoldDB" id="A0A224Y1L4"/>
<keyword evidence="1" id="KW-0732">Signal</keyword>